<dbReference type="AlphaFoldDB" id="A0A5J9URI8"/>
<keyword evidence="3" id="KW-1185">Reference proteome</keyword>
<dbReference type="PANTHER" id="PTHR34223:SF51">
    <property type="entry name" value="OS06G0556300 PROTEIN"/>
    <property type="match status" value="1"/>
</dbReference>
<dbReference type="Gramene" id="TVU26422">
    <property type="protein sequence ID" value="TVU26422"/>
    <property type="gene ID" value="EJB05_28969"/>
</dbReference>
<sequence>MAPLTRRSRKKAQAAVIGDADRLSALPGDVLWQIVGLLPAQEAVRTSVLARTWRDVWKATDRLLITGESAEEVGGFVDSLLELRLRSLAQARLSACEFHFHWFEEENEDCDPGRVDRWIRHALGCEIEALRIHISGGDDFLYISENPLVSGYLKRLQFAGLLLSAGFLDFSGCPVLQDLEICECGLDFVPKITSPSLKRLSIEYCWFDADRRLRIVAPRLVSLRLGRPVSGRTPVLESMPELLVAHVVALSDRDCCYCDESSLMMTAWAAITLWTTVKVLKDFLTMRTKVKTPVVGVFF</sequence>
<dbReference type="SUPFAM" id="SSF81383">
    <property type="entry name" value="F-box domain"/>
    <property type="match status" value="1"/>
</dbReference>
<reference evidence="2 3" key="1">
    <citation type="journal article" date="2019" name="Sci. Rep.">
        <title>A high-quality genome of Eragrostis curvula grass provides insights into Poaceae evolution and supports new strategies to enhance forage quality.</title>
        <authorList>
            <person name="Carballo J."/>
            <person name="Santos B.A.C.M."/>
            <person name="Zappacosta D."/>
            <person name="Garbus I."/>
            <person name="Selva J.P."/>
            <person name="Gallo C.A."/>
            <person name="Diaz A."/>
            <person name="Albertini E."/>
            <person name="Caccamo M."/>
            <person name="Echenique V."/>
        </authorList>
    </citation>
    <scope>NUCLEOTIDE SEQUENCE [LARGE SCALE GENOMIC DNA]</scope>
    <source>
        <strain evidence="3">cv. Victoria</strain>
        <tissue evidence="2">Leaf</tissue>
    </source>
</reference>
<evidence type="ECO:0000259" key="1">
    <source>
        <dbReference type="Pfam" id="PF00646"/>
    </source>
</evidence>
<dbReference type="Pfam" id="PF00646">
    <property type="entry name" value="F-box"/>
    <property type="match status" value="1"/>
</dbReference>
<organism evidence="2 3">
    <name type="scientific">Eragrostis curvula</name>
    <name type="common">weeping love grass</name>
    <dbReference type="NCBI Taxonomy" id="38414"/>
    <lineage>
        <taxon>Eukaryota</taxon>
        <taxon>Viridiplantae</taxon>
        <taxon>Streptophyta</taxon>
        <taxon>Embryophyta</taxon>
        <taxon>Tracheophyta</taxon>
        <taxon>Spermatophyta</taxon>
        <taxon>Magnoliopsida</taxon>
        <taxon>Liliopsida</taxon>
        <taxon>Poales</taxon>
        <taxon>Poaceae</taxon>
        <taxon>PACMAD clade</taxon>
        <taxon>Chloridoideae</taxon>
        <taxon>Eragrostideae</taxon>
        <taxon>Eragrostidinae</taxon>
        <taxon>Eragrostis</taxon>
    </lineage>
</organism>
<evidence type="ECO:0000313" key="2">
    <source>
        <dbReference type="EMBL" id="TVU26422.1"/>
    </source>
</evidence>
<gene>
    <name evidence="2" type="ORF">EJB05_28969</name>
</gene>
<dbReference type="InterPro" id="IPR036047">
    <property type="entry name" value="F-box-like_dom_sf"/>
</dbReference>
<dbReference type="Proteomes" id="UP000324897">
    <property type="component" value="Chromosome 2"/>
</dbReference>
<dbReference type="EMBL" id="RWGY01000013">
    <property type="protein sequence ID" value="TVU26422.1"/>
    <property type="molecule type" value="Genomic_DNA"/>
</dbReference>
<feature type="non-terminal residue" evidence="2">
    <location>
        <position position="1"/>
    </location>
</feature>
<dbReference type="PANTHER" id="PTHR34223">
    <property type="entry name" value="OS11G0201299 PROTEIN"/>
    <property type="match status" value="1"/>
</dbReference>
<evidence type="ECO:0000313" key="3">
    <source>
        <dbReference type="Proteomes" id="UP000324897"/>
    </source>
</evidence>
<accession>A0A5J9URI8</accession>
<comment type="caution">
    <text evidence="2">The sequence shown here is derived from an EMBL/GenBank/DDBJ whole genome shotgun (WGS) entry which is preliminary data.</text>
</comment>
<dbReference type="OrthoDB" id="652335at2759"/>
<name>A0A5J9URI8_9POAL</name>
<feature type="domain" description="F-box" evidence="1">
    <location>
        <begin position="23"/>
        <end position="58"/>
    </location>
</feature>
<dbReference type="SUPFAM" id="SSF52047">
    <property type="entry name" value="RNI-like"/>
    <property type="match status" value="1"/>
</dbReference>
<dbReference type="InterPro" id="IPR053197">
    <property type="entry name" value="F-box_SCFL_complex_component"/>
</dbReference>
<proteinExistence type="predicted"/>
<protein>
    <recommendedName>
        <fullName evidence="1">F-box domain-containing protein</fullName>
    </recommendedName>
</protein>
<dbReference type="InterPro" id="IPR001810">
    <property type="entry name" value="F-box_dom"/>
</dbReference>